<name>A0A0K2SIJ6_LIMPI</name>
<reference evidence="2" key="2">
    <citation type="journal article" date="2016" name="Int. J. Syst. Evol. Microbiol.">
        <title>Complete genome sequence and cell structure of Limnochorda pilosa, a Gram-negative spore-former within the phylum Firmicutes.</title>
        <authorList>
            <person name="Watanabe M."/>
            <person name="Kojima H."/>
            <person name="Fukui M."/>
        </authorList>
    </citation>
    <scope>NUCLEOTIDE SEQUENCE [LARGE SCALE GENOMIC DNA]</scope>
    <source>
        <strain evidence="2">HC45</strain>
    </source>
</reference>
<dbReference type="STRING" id="1555112.LIP_0990"/>
<protein>
    <submittedName>
        <fullName evidence="1">Uncharacterized protein</fullName>
    </submittedName>
</protein>
<organism evidence="1 2">
    <name type="scientific">Limnochorda pilosa</name>
    <dbReference type="NCBI Taxonomy" id="1555112"/>
    <lineage>
        <taxon>Bacteria</taxon>
        <taxon>Bacillati</taxon>
        <taxon>Bacillota</taxon>
        <taxon>Limnochordia</taxon>
        <taxon>Limnochordales</taxon>
        <taxon>Limnochordaceae</taxon>
        <taxon>Limnochorda</taxon>
    </lineage>
</organism>
<proteinExistence type="predicted"/>
<sequence>MTARAFGLLFTVRSEGAIQTCSPATEHCPVMPTPSLSSASRESCRVSLITSEGDPVARSFFERCGWELVGTMRDEIKKGVNGVLLSRVVDYRLHPNQ</sequence>
<dbReference type="KEGG" id="lpil:LIP_0990"/>
<gene>
    <name evidence="1" type="ORF">LIP_0990</name>
</gene>
<reference evidence="2" key="1">
    <citation type="submission" date="2015-07" db="EMBL/GenBank/DDBJ databases">
        <title>Complete genome sequence and phylogenetic analysis of Limnochorda pilosa.</title>
        <authorList>
            <person name="Watanabe M."/>
            <person name="Kojima H."/>
            <person name="Fukui M."/>
        </authorList>
    </citation>
    <scope>NUCLEOTIDE SEQUENCE [LARGE SCALE GENOMIC DNA]</scope>
    <source>
        <strain evidence="2">HC45</strain>
    </source>
</reference>
<evidence type="ECO:0000313" key="2">
    <source>
        <dbReference type="Proteomes" id="UP000065807"/>
    </source>
</evidence>
<dbReference type="AlphaFoldDB" id="A0A0K2SIJ6"/>
<dbReference type="EMBL" id="AP014924">
    <property type="protein sequence ID" value="BAS26847.1"/>
    <property type="molecule type" value="Genomic_DNA"/>
</dbReference>
<keyword evidence="2" id="KW-1185">Reference proteome</keyword>
<accession>A0A0K2SIJ6</accession>
<dbReference type="Proteomes" id="UP000065807">
    <property type="component" value="Chromosome"/>
</dbReference>
<dbReference type="InterPro" id="IPR016181">
    <property type="entry name" value="Acyl_CoA_acyltransferase"/>
</dbReference>
<dbReference type="SUPFAM" id="SSF55729">
    <property type="entry name" value="Acyl-CoA N-acyltransferases (Nat)"/>
    <property type="match status" value="1"/>
</dbReference>
<evidence type="ECO:0000313" key="1">
    <source>
        <dbReference type="EMBL" id="BAS26847.1"/>
    </source>
</evidence>